<feature type="disulfide bond" evidence="1">
    <location>
        <begin position="27"/>
        <end position="242"/>
    </location>
</feature>
<dbReference type="InterPro" id="IPR001938">
    <property type="entry name" value="Thaumatin"/>
</dbReference>
<proteinExistence type="predicted"/>
<dbReference type="Proteomes" id="UP000193067">
    <property type="component" value="Unassembled WGS sequence"/>
</dbReference>
<reference evidence="3 4" key="1">
    <citation type="journal article" date="2015" name="Biotechnol. Biofuels">
        <title>Enhanced degradation of softwood versus hardwood by the white-rot fungus Pycnoporus coccineus.</title>
        <authorList>
            <person name="Couturier M."/>
            <person name="Navarro D."/>
            <person name="Chevret D."/>
            <person name="Henrissat B."/>
            <person name="Piumi F."/>
            <person name="Ruiz-Duenas F.J."/>
            <person name="Martinez A.T."/>
            <person name="Grigoriev I.V."/>
            <person name="Riley R."/>
            <person name="Lipzen A."/>
            <person name="Berrin J.G."/>
            <person name="Master E.R."/>
            <person name="Rosso M.N."/>
        </authorList>
    </citation>
    <scope>NUCLEOTIDE SEQUENCE [LARGE SCALE GENOMIC DNA]</scope>
    <source>
        <strain evidence="3 4">BRFM310</strain>
    </source>
</reference>
<feature type="disulfide bond" evidence="1">
    <location>
        <begin position="175"/>
        <end position="188"/>
    </location>
</feature>
<dbReference type="PROSITE" id="PS51367">
    <property type="entry name" value="THAUMATIN_2"/>
    <property type="match status" value="1"/>
</dbReference>
<accession>A0A1Y2J767</accession>
<dbReference type="InterPro" id="IPR037176">
    <property type="entry name" value="Osmotin/thaumatin-like_sf"/>
</dbReference>
<keyword evidence="1" id="KW-1015">Disulfide bond</keyword>
<feature type="signal peptide" evidence="2">
    <location>
        <begin position="1"/>
        <end position="18"/>
    </location>
</feature>
<dbReference type="Gene3D" id="2.60.110.10">
    <property type="entry name" value="Thaumatin"/>
    <property type="match status" value="1"/>
</dbReference>
<protein>
    <submittedName>
        <fullName evidence="3">Osmotin thaumatin-like protein</fullName>
    </submittedName>
</protein>
<dbReference type="SMART" id="SM00205">
    <property type="entry name" value="THN"/>
    <property type="match status" value="1"/>
</dbReference>
<dbReference type="OrthoDB" id="430315at2759"/>
<dbReference type="EMBL" id="KZ084086">
    <property type="protein sequence ID" value="OSD08743.1"/>
    <property type="molecule type" value="Genomic_DNA"/>
</dbReference>
<feature type="disulfide bond" evidence="1">
    <location>
        <begin position="154"/>
        <end position="171"/>
    </location>
</feature>
<dbReference type="PIRSF" id="PIRSF002703">
    <property type="entry name" value="Thaumatin"/>
    <property type="match status" value="1"/>
</dbReference>
<sequence>MVNFRVLIQLTFTAVAVARTLTVVNSCSYMIWPAIFNNAGSSTPNQPAGWQQDPQETISFSVPDDWAGQLWGRRDCDFSATNGTNSCLDGGCDGGLECTSTATPPATIAEFELNISQQDFYDVSLVGGFNIPLSVTNNKGCATASCPVDLNPDCPAELAGPFDASGNPVGCKSACAAGLGDPVNSPNCCTGTHSTPATCPASGVEYYSYFKGNCPTAYAFAYDTPTTTLPCTSQPDYTVTFCP</sequence>
<dbReference type="AlphaFoldDB" id="A0A1Y2J767"/>
<gene>
    <name evidence="3" type="ORF">PYCCODRAFT_1429810</name>
</gene>
<dbReference type="PANTHER" id="PTHR31048">
    <property type="entry name" value="OS03G0233200 PROTEIN"/>
    <property type="match status" value="1"/>
</dbReference>
<keyword evidence="2" id="KW-0732">Signal</keyword>
<feature type="chain" id="PRO_5012621282" evidence="2">
    <location>
        <begin position="19"/>
        <end position="243"/>
    </location>
</feature>
<dbReference type="PRINTS" id="PR00347">
    <property type="entry name" value="THAUMATIN"/>
</dbReference>
<evidence type="ECO:0000313" key="3">
    <source>
        <dbReference type="EMBL" id="OSD08743.1"/>
    </source>
</evidence>
<feature type="disulfide bond" evidence="1">
    <location>
        <begin position="189"/>
        <end position="199"/>
    </location>
</feature>
<dbReference type="SUPFAM" id="SSF49870">
    <property type="entry name" value="Osmotin, thaumatin-like protein"/>
    <property type="match status" value="1"/>
</dbReference>
<dbReference type="STRING" id="1353009.A0A1Y2J767"/>
<dbReference type="Pfam" id="PF00314">
    <property type="entry name" value="Thaumatin"/>
    <property type="match status" value="1"/>
</dbReference>
<feature type="disulfide bond" evidence="1">
    <location>
        <begin position="76"/>
        <end position="87"/>
    </location>
</feature>
<organism evidence="3 4">
    <name type="scientific">Trametes coccinea (strain BRFM310)</name>
    <name type="common">Pycnoporus coccineus</name>
    <dbReference type="NCBI Taxonomy" id="1353009"/>
    <lineage>
        <taxon>Eukaryota</taxon>
        <taxon>Fungi</taxon>
        <taxon>Dikarya</taxon>
        <taxon>Basidiomycota</taxon>
        <taxon>Agaricomycotina</taxon>
        <taxon>Agaricomycetes</taxon>
        <taxon>Polyporales</taxon>
        <taxon>Polyporaceae</taxon>
        <taxon>Trametes</taxon>
    </lineage>
</organism>
<keyword evidence="4" id="KW-1185">Reference proteome</keyword>
<evidence type="ECO:0000256" key="2">
    <source>
        <dbReference type="SAM" id="SignalP"/>
    </source>
</evidence>
<evidence type="ECO:0000256" key="1">
    <source>
        <dbReference type="PIRSR" id="PIRSR002703-1"/>
    </source>
</evidence>
<feature type="disulfide bond" evidence="1">
    <location>
        <begin position="141"/>
        <end position="231"/>
    </location>
</feature>
<feature type="disulfide bond" evidence="1">
    <location>
        <begin position="146"/>
        <end position="214"/>
    </location>
</feature>
<name>A0A1Y2J767_TRAC3</name>
<evidence type="ECO:0000313" key="4">
    <source>
        <dbReference type="Proteomes" id="UP000193067"/>
    </source>
</evidence>
<feature type="disulfide bond" evidence="1">
    <location>
        <begin position="92"/>
        <end position="98"/>
    </location>
</feature>